<dbReference type="SUPFAM" id="SSF53187">
    <property type="entry name" value="Zn-dependent exopeptidases"/>
    <property type="match status" value="1"/>
</dbReference>
<dbReference type="EMBL" id="CP011267">
    <property type="protein sequence ID" value="AKG92607.1"/>
    <property type="molecule type" value="Genomic_DNA"/>
</dbReference>
<evidence type="ECO:0000313" key="6">
    <source>
        <dbReference type="EMBL" id="AKG92607.1"/>
    </source>
</evidence>
<dbReference type="Pfam" id="PF07687">
    <property type="entry name" value="M20_dimer"/>
    <property type="match status" value="1"/>
</dbReference>
<evidence type="ECO:0000313" key="7">
    <source>
        <dbReference type="Proteomes" id="UP000034723"/>
    </source>
</evidence>
<dbReference type="STRING" id="113653.GAH_00031"/>
<dbReference type="OrthoDB" id="24854at2157"/>
<dbReference type="InParanoid" id="A0A0F7IK20"/>
<sequence length="370" mass="40542">MDLVDVLKELVKIDTRNPPGNTVRAVEFLEDLFSSYNTRVVGDGEKLNLTVEISKGKPEFLFTSHLDTVPADDSMLVPKLAEGRLYGRGSCDAKGCVAAIVSAFHGLEIDGKGVTLAFTADEEVGGQKGLGLVMERISPDYVVIGEPFGSDRIGVAQASVVLLKLIVHGKGGHTATADVKEGAVYRASRFVIDAVERFSGVKGNREEYFRKISKLGLDVEYRGNGDVVFNPSIIRAGIKRNVVPDVCEIEVDMRIAPWVDMKDVRSALKYEGVDVFIVGYLKPFGFGLDDVPEERDVELLGIIREAVEGEGMTPRAVVSLGVGDARHVRNRGIPAFYYGPGGENMHSRDEFVYLSELEKAVRVYRRMVTL</sequence>
<dbReference type="InterPro" id="IPR036264">
    <property type="entry name" value="Bact_exopeptidase_dim_dom"/>
</dbReference>
<dbReference type="PROSITE" id="PS00759">
    <property type="entry name" value="ARGE_DAPE_CPG2_2"/>
    <property type="match status" value="1"/>
</dbReference>
<comment type="cofactor">
    <cofactor evidence="1">
        <name>Zn(2+)</name>
        <dbReference type="ChEBI" id="CHEBI:29105"/>
    </cofactor>
</comment>
<dbReference type="HOGENOM" id="CLU_021802_2_0_2"/>
<accession>A0A0F7IK20</accession>
<keyword evidence="2" id="KW-0479">Metal-binding</keyword>
<gene>
    <name evidence="6" type="ORF">GAH_00031</name>
</gene>
<reference evidence="6 7" key="1">
    <citation type="submission" date="2015-04" db="EMBL/GenBank/DDBJ databases">
        <title>The complete genome sequence of the hyperthermophilic, obligate iron-reducing archaeon Geoglobus ahangari strain 234T.</title>
        <authorList>
            <person name="Manzella M.P."/>
            <person name="Holmes D.E."/>
            <person name="Rocheleau J.M."/>
            <person name="Chung A."/>
            <person name="Reguera G."/>
            <person name="Kashefi K."/>
        </authorList>
    </citation>
    <scope>NUCLEOTIDE SEQUENCE [LARGE SCALE GENOMIC DNA]</scope>
    <source>
        <strain evidence="6 7">234</strain>
    </source>
</reference>
<dbReference type="InterPro" id="IPR001261">
    <property type="entry name" value="ArgE/DapE_CS"/>
</dbReference>
<dbReference type="PANTHER" id="PTHR43808:SF31">
    <property type="entry name" value="N-ACETYL-L-CITRULLINE DEACETYLASE"/>
    <property type="match status" value="1"/>
</dbReference>
<evidence type="ECO:0000256" key="1">
    <source>
        <dbReference type="ARBA" id="ARBA00001947"/>
    </source>
</evidence>
<dbReference type="EC" id="3.5.1.18" evidence="6"/>
<evidence type="ECO:0000256" key="3">
    <source>
        <dbReference type="ARBA" id="ARBA00022801"/>
    </source>
</evidence>
<dbReference type="Gene3D" id="3.30.70.360">
    <property type="match status" value="1"/>
</dbReference>
<dbReference type="Gene3D" id="3.40.630.10">
    <property type="entry name" value="Zn peptidases"/>
    <property type="match status" value="1"/>
</dbReference>
<protein>
    <submittedName>
        <fullName evidence="6">Acetylornithine deacetylase</fullName>
        <ecNumber evidence="6">3.5.1.18</ecNumber>
    </submittedName>
</protein>
<dbReference type="GO" id="GO:0006526">
    <property type="term" value="P:L-arginine biosynthetic process"/>
    <property type="evidence" value="ECO:0007669"/>
    <property type="project" value="TreeGrafter"/>
</dbReference>
<dbReference type="GO" id="GO:0008777">
    <property type="term" value="F:acetylornithine deacetylase activity"/>
    <property type="evidence" value="ECO:0007669"/>
    <property type="project" value="TreeGrafter"/>
</dbReference>
<dbReference type="GO" id="GO:0046872">
    <property type="term" value="F:metal ion binding"/>
    <property type="evidence" value="ECO:0007669"/>
    <property type="project" value="UniProtKB-KW"/>
</dbReference>
<keyword evidence="4" id="KW-0862">Zinc</keyword>
<organism evidence="6 7">
    <name type="scientific">Geoglobus ahangari</name>
    <dbReference type="NCBI Taxonomy" id="113653"/>
    <lineage>
        <taxon>Archaea</taxon>
        <taxon>Methanobacteriati</taxon>
        <taxon>Methanobacteriota</taxon>
        <taxon>Archaeoglobi</taxon>
        <taxon>Archaeoglobales</taxon>
        <taxon>Archaeoglobaceae</taxon>
        <taxon>Geoglobus</taxon>
    </lineage>
</organism>
<dbReference type="GO" id="GO:0009014">
    <property type="term" value="F:succinyl-diaminopimelate desuccinylase activity"/>
    <property type="evidence" value="ECO:0007669"/>
    <property type="project" value="UniProtKB-EC"/>
</dbReference>
<keyword evidence="3 6" id="KW-0378">Hydrolase</keyword>
<dbReference type="SUPFAM" id="SSF55031">
    <property type="entry name" value="Bacterial exopeptidase dimerisation domain"/>
    <property type="match status" value="1"/>
</dbReference>
<dbReference type="InterPro" id="IPR050072">
    <property type="entry name" value="Peptidase_M20A"/>
</dbReference>
<dbReference type="PANTHER" id="PTHR43808">
    <property type="entry name" value="ACETYLORNITHINE DEACETYLASE"/>
    <property type="match status" value="1"/>
</dbReference>
<dbReference type="AlphaFoldDB" id="A0A0F7IK20"/>
<evidence type="ECO:0000256" key="2">
    <source>
        <dbReference type="ARBA" id="ARBA00022723"/>
    </source>
</evidence>
<dbReference type="InterPro" id="IPR002933">
    <property type="entry name" value="Peptidase_M20"/>
</dbReference>
<keyword evidence="7" id="KW-1185">Reference proteome</keyword>
<proteinExistence type="predicted"/>
<dbReference type="RefSeq" id="WP_048094139.1">
    <property type="nucleotide sequence ID" value="NZ_CP011267.1"/>
</dbReference>
<name>A0A0F7IK20_9EURY</name>
<evidence type="ECO:0000259" key="5">
    <source>
        <dbReference type="Pfam" id="PF07687"/>
    </source>
</evidence>
<dbReference type="KEGG" id="gah:GAH_00031"/>
<dbReference type="Proteomes" id="UP000034723">
    <property type="component" value="Chromosome"/>
</dbReference>
<dbReference type="Pfam" id="PF01546">
    <property type="entry name" value="Peptidase_M20"/>
    <property type="match status" value="1"/>
</dbReference>
<evidence type="ECO:0000256" key="4">
    <source>
        <dbReference type="ARBA" id="ARBA00022833"/>
    </source>
</evidence>
<dbReference type="GeneID" id="24802621"/>
<feature type="domain" description="Peptidase M20 dimerisation" evidence="5">
    <location>
        <begin position="163"/>
        <end position="268"/>
    </location>
</feature>
<dbReference type="InterPro" id="IPR011650">
    <property type="entry name" value="Peptidase_M20_dimer"/>
</dbReference>